<evidence type="ECO:0000259" key="11">
    <source>
        <dbReference type="Pfam" id="PF00712"/>
    </source>
</evidence>
<reference evidence="14 15" key="1">
    <citation type="submission" date="2019-11" db="EMBL/GenBank/DDBJ databases">
        <authorList>
            <person name="Jiang L.-Q."/>
        </authorList>
    </citation>
    <scope>NUCLEOTIDE SEQUENCE [LARGE SCALE GENOMIC DNA]</scope>
    <source>
        <strain evidence="14 15">YIM 132087</strain>
    </source>
</reference>
<evidence type="ECO:0000256" key="9">
    <source>
        <dbReference type="ARBA" id="ARBA00023125"/>
    </source>
</evidence>
<name>A0A7K1FLL8_9ACTN</name>
<dbReference type="GO" id="GO:0008408">
    <property type="term" value="F:3'-5' exonuclease activity"/>
    <property type="evidence" value="ECO:0007669"/>
    <property type="project" value="InterPro"/>
</dbReference>
<evidence type="ECO:0000256" key="2">
    <source>
        <dbReference type="ARBA" id="ARBA00010752"/>
    </source>
</evidence>
<protein>
    <recommendedName>
        <fullName evidence="3 10">Beta sliding clamp</fullName>
    </recommendedName>
</protein>
<dbReference type="InterPro" id="IPR001001">
    <property type="entry name" value="DNA_polIII_beta"/>
</dbReference>
<evidence type="ECO:0000256" key="8">
    <source>
        <dbReference type="ARBA" id="ARBA00022932"/>
    </source>
</evidence>
<feature type="domain" description="DNA polymerase III beta sliding clamp central" evidence="12">
    <location>
        <begin position="129"/>
        <end position="239"/>
    </location>
</feature>
<dbReference type="GO" id="GO:0003677">
    <property type="term" value="F:DNA binding"/>
    <property type="evidence" value="ECO:0007669"/>
    <property type="project" value="UniProtKB-UniRule"/>
</dbReference>
<dbReference type="InterPro" id="IPR022637">
    <property type="entry name" value="DNA_polIII_beta_cen"/>
</dbReference>
<dbReference type="AlphaFoldDB" id="A0A7K1FLL8"/>
<dbReference type="GO" id="GO:0009360">
    <property type="term" value="C:DNA polymerase III complex"/>
    <property type="evidence" value="ECO:0007669"/>
    <property type="project" value="InterPro"/>
</dbReference>
<dbReference type="InterPro" id="IPR046938">
    <property type="entry name" value="DNA_clamp_sf"/>
</dbReference>
<evidence type="ECO:0000259" key="12">
    <source>
        <dbReference type="Pfam" id="PF02767"/>
    </source>
</evidence>
<dbReference type="Proteomes" id="UP000460221">
    <property type="component" value="Unassembled WGS sequence"/>
</dbReference>
<keyword evidence="8 10" id="KW-0239">DNA-directed DNA polymerase</keyword>
<keyword evidence="6 10" id="KW-0548">Nucleotidyltransferase</keyword>
<keyword evidence="5 10" id="KW-0808">Transferase</keyword>
<dbReference type="EMBL" id="WLYK01000005">
    <property type="protein sequence ID" value="MTD14998.1"/>
    <property type="molecule type" value="Genomic_DNA"/>
</dbReference>
<evidence type="ECO:0000313" key="15">
    <source>
        <dbReference type="Proteomes" id="UP000460221"/>
    </source>
</evidence>
<keyword evidence="7 10" id="KW-0235">DNA replication</keyword>
<evidence type="ECO:0000256" key="4">
    <source>
        <dbReference type="ARBA" id="ARBA00022490"/>
    </source>
</evidence>
<dbReference type="PIRSF" id="PIRSF000804">
    <property type="entry name" value="DNA_pol_III_b"/>
    <property type="match status" value="1"/>
</dbReference>
<accession>A0A7K1FLL8</accession>
<dbReference type="NCBIfam" id="TIGR00663">
    <property type="entry name" value="dnan"/>
    <property type="match status" value="1"/>
</dbReference>
<dbReference type="PANTHER" id="PTHR30478:SF0">
    <property type="entry name" value="BETA SLIDING CLAMP"/>
    <property type="match status" value="1"/>
</dbReference>
<dbReference type="Pfam" id="PF02768">
    <property type="entry name" value="DNA_pol3_beta_3"/>
    <property type="match status" value="1"/>
</dbReference>
<dbReference type="FunFam" id="3.10.150.10:FF:000001">
    <property type="entry name" value="Beta sliding clamp"/>
    <property type="match status" value="1"/>
</dbReference>
<dbReference type="RefSeq" id="WP_154768981.1">
    <property type="nucleotide sequence ID" value="NZ_WLYK01000005.1"/>
</dbReference>
<dbReference type="InterPro" id="IPR022634">
    <property type="entry name" value="DNA_polIII_beta_N"/>
</dbReference>
<comment type="caution">
    <text evidence="14">The sequence shown here is derived from an EMBL/GenBank/DDBJ whole genome shotgun (WGS) entry which is preliminary data.</text>
</comment>
<dbReference type="SMART" id="SM00480">
    <property type="entry name" value="POL3Bc"/>
    <property type="match status" value="1"/>
</dbReference>
<organism evidence="14 15">
    <name type="scientific">Nakamurella alba</name>
    <dbReference type="NCBI Taxonomy" id="2665158"/>
    <lineage>
        <taxon>Bacteria</taxon>
        <taxon>Bacillati</taxon>
        <taxon>Actinomycetota</taxon>
        <taxon>Actinomycetes</taxon>
        <taxon>Nakamurellales</taxon>
        <taxon>Nakamurellaceae</taxon>
        <taxon>Nakamurella</taxon>
    </lineage>
</organism>
<sequence>MKLRVAREDLADAVAWVAKSLPSRPPVPVLGGILLEVTGDTLVVAGFDYEVSTRAEVSVDAQTEGRVLVSGRLLAEITRALPAKPVDIVTDGSRVTITGGSAKFTLPTMPVEDYPALPEMPAASGTVGAAELAEAVVQTAISAGRDDTLPMLTGIRVEIEGDKLTLAATDRFRLAVRELSWTPDVPDLSTAVLVPARTLADAAKTLGSSGTVVVGLGDGLLGLEASGRRTTVRLLDVEFVKYRSLLPSSSTTTVEVAASELTEAIRRVALVTDRGHHLRMQVTDGMLTLTAGGDDEGRAEEELPVEADGAELLIAFNPGYLLDGLGVVHADTVRLAFTTPSRPALMVPVVDPDKNKPEQDYRYVVMPARLPG</sequence>
<dbReference type="GO" id="GO:0042802">
    <property type="term" value="F:identical protein binding"/>
    <property type="evidence" value="ECO:0007669"/>
    <property type="project" value="UniProtKB-ARBA"/>
</dbReference>
<comment type="subcellular location">
    <subcellularLocation>
        <location evidence="1 10">Cytoplasm</location>
    </subcellularLocation>
</comment>
<dbReference type="GO" id="GO:0005737">
    <property type="term" value="C:cytoplasm"/>
    <property type="evidence" value="ECO:0007669"/>
    <property type="project" value="UniProtKB-SubCell"/>
</dbReference>
<feature type="domain" description="DNA polymerase III beta sliding clamp N-terminal" evidence="11">
    <location>
        <begin position="1"/>
        <end position="118"/>
    </location>
</feature>
<evidence type="ECO:0000313" key="14">
    <source>
        <dbReference type="EMBL" id="MTD14998.1"/>
    </source>
</evidence>
<dbReference type="SUPFAM" id="SSF55979">
    <property type="entry name" value="DNA clamp"/>
    <property type="match status" value="3"/>
</dbReference>
<proteinExistence type="inferred from homology"/>
<evidence type="ECO:0000256" key="10">
    <source>
        <dbReference type="PIRNR" id="PIRNR000804"/>
    </source>
</evidence>
<comment type="similarity">
    <text evidence="2 10">Belongs to the beta sliding clamp family.</text>
</comment>
<evidence type="ECO:0000256" key="5">
    <source>
        <dbReference type="ARBA" id="ARBA00022679"/>
    </source>
</evidence>
<dbReference type="CDD" id="cd00140">
    <property type="entry name" value="beta_clamp"/>
    <property type="match status" value="1"/>
</dbReference>
<evidence type="ECO:0000256" key="1">
    <source>
        <dbReference type="ARBA" id="ARBA00004496"/>
    </source>
</evidence>
<dbReference type="Gene3D" id="3.10.150.10">
    <property type="entry name" value="DNA Polymerase III, subunit A, domain 2"/>
    <property type="match status" value="3"/>
</dbReference>
<evidence type="ECO:0000256" key="6">
    <source>
        <dbReference type="ARBA" id="ARBA00022695"/>
    </source>
</evidence>
<keyword evidence="4 10" id="KW-0963">Cytoplasm</keyword>
<dbReference type="InterPro" id="IPR022635">
    <property type="entry name" value="DNA_polIII_beta_C"/>
</dbReference>
<comment type="function">
    <text evidence="10">Confers DNA tethering and processivity to DNA polymerases and other proteins. Acts as a clamp, forming a ring around DNA (a reaction catalyzed by the clamp-loading complex) which diffuses in an ATP-independent manner freely and bidirectionally along dsDNA. Initially characterized for its ability to contact the catalytic subunit of DNA polymerase III (Pol III), a complex, multichain enzyme responsible for most of the replicative synthesis in bacteria; Pol III exhibits 3'-5' exonuclease proofreading activity. The beta chain is required for initiation of replication as well as for processivity of DNA replication.</text>
</comment>
<feature type="domain" description="DNA polymerase III beta sliding clamp C-terminal" evidence="13">
    <location>
        <begin position="243"/>
        <end position="354"/>
    </location>
</feature>
<keyword evidence="15" id="KW-1185">Reference proteome</keyword>
<gene>
    <name evidence="14" type="ORF">GIS00_13720</name>
</gene>
<dbReference type="Pfam" id="PF02767">
    <property type="entry name" value="DNA_pol3_beta_2"/>
    <property type="match status" value="1"/>
</dbReference>
<evidence type="ECO:0000259" key="13">
    <source>
        <dbReference type="Pfam" id="PF02768"/>
    </source>
</evidence>
<evidence type="ECO:0000256" key="3">
    <source>
        <dbReference type="ARBA" id="ARBA00021035"/>
    </source>
</evidence>
<comment type="subunit">
    <text evidence="10">Forms a ring-shaped head-to-tail homodimer around DNA.</text>
</comment>
<dbReference type="Pfam" id="PF00712">
    <property type="entry name" value="DNA_pol3_beta"/>
    <property type="match status" value="1"/>
</dbReference>
<evidence type="ECO:0000256" key="7">
    <source>
        <dbReference type="ARBA" id="ARBA00022705"/>
    </source>
</evidence>
<dbReference type="PANTHER" id="PTHR30478">
    <property type="entry name" value="DNA POLYMERASE III SUBUNIT BETA"/>
    <property type="match status" value="1"/>
</dbReference>
<dbReference type="GO" id="GO:0003887">
    <property type="term" value="F:DNA-directed DNA polymerase activity"/>
    <property type="evidence" value="ECO:0007669"/>
    <property type="project" value="UniProtKB-UniRule"/>
</dbReference>
<keyword evidence="9" id="KW-0238">DNA-binding</keyword>
<dbReference type="GO" id="GO:0006271">
    <property type="term" value="P:DNA strand elongation involved in DNA replication"/>
    <property type="evidence" value="ECO:0007669"/>
    <property type="project" value="TreeGrafter"/>
</dbReference>
<dbReference type="FunFam" id="3.10.150.10:FF:000005">
    <property type="entry name" value="Beta sliding clamp"/>
    <property type="match status" value="1"/>
</dbReference>